<name>H1Y3R5_9SPHI</name>
<reference evidence="1" key="1">
    <citation type="submission" date="2011-09" db="EMBL/GenBank/DDBJ databases">
        <title>The permanent draft genome of Mucilaginibacter paludis DSM 18603.</title>
        <authorList>
            <consortium name="US DOE Joint Genome Institute (JGI-PGF)"/>
            <person name="Lucas S."/>
            <person name="Han J."/>
            <person name="Lapidus A."/>
            <person name="Bruce D."/>
            <person name="Goodwin L."/>
            <person name="Pitluck S."/>
            <person name="Peters L."/>
            <person name="Kyrpides N."/>
            <person name="Mavromatis K."/>
            <person name="Ivanova N."/>
            <person name="Mikhailova N."/>
            <person name="Held B."/>
            <person name="Detter J.C."/>
            <person name="Tapia R."/>
            <person name="Han C."/>
            <person name="Land M."/>
            <person name="Hauser L."/>
            <person name="Markowitz V."/>
            <person name="Cheng J.-F."/>
            <person name="Hugenholtz P."/>
            <person name="Woyke T."/>
            <person name="Wu D."/>
            <person name="Tindall B."/>
            <person name="Brambilla E."/>
            <person name="Klenk H.-P."/>
            <person name="Eisen J.A."/>
        </authorList>
    </citation>
    <scope>NUCLEOTIDE SEQUENCE [LARGE SCALE GENOMIC DNA]</scope>
    <source>
        <strain evidence="1">DSM 18603</strain>
    </source>
</reference>
<dbReference type="EMBL" id="CM001403">
    <property type="protein sequence ID" value="EHQ30327.1"/>
    <property type="molecule type" value="Genomic_DNA"/>
</dbReference>
<dbReference type="RefSeq" id="WP_008511959.1">
    <property type="nucleotide sequence ID" value="NZ_CM001403.1"/>
</dbReference>
<gene>
    <name evidence="1" type="ORF">Mucpa_6271</name>
</gene>
<dbReference type="HOGENOM" id="CLU_187414_0_0_10"/>
<organism evidence="1 2">
    <name type="scientific">Mucilaginibacter paludis DSM 18603</name>
    <dbReference type="NCBI Taxonomy" id="714943"/>
    <lineage>
        <taxon>Bacteria</taxon>
        <taxon>Pseudomonadati</taxon>
        <taxon>Bacteroidota</taxon>
        <taxon>Sphingobacteriia</taxon>
        <taxon>Sphingobacteriales</taxon>
        <taxon>Sphingobacteriaceae</taxon>
        <taxon>Mucilaginibacter</taxon>
    </lineage>
</organism>
<dbReference type="AlphaFoldDB" id="H1Y3R5"/>
<dbReference type="Proteomes" id="UP000002774">
    <property type="component" value="Chromosome"/>
</dbReference>
<evidence type="ECO:0000313" key="1">
    <source>
        <dbReference type="EMBL" id="EHQ30327.1"/>
    </source>
</evidence>
<accession>H1Y3R5</accession>
<protein>
    <submittedName>
        <fullName evidence="1">Uncharacterized protein</fullName>
    </submittedName>
</protein>
<evidence type="ECO:0000313" key="2">
    <source>
        <dbReference type="Proteomes" id="UP000002774"/>
    </source>
</evidence>
<keyword evidence="2" id="KW-1185">Reference proteome</keyword>
<proteinExistence type="predicted"/>
<dbReference type="OrthoDB" id="800014at2"/>
<sequence>MITTEKIKLFDNYKGDIDGFTRREQKSKLNLFEAHEWALLDSFYQDIELLNKRLVSKYYAVSFLAELRKKCDQDGLAMLTDRINCLTEF</sequence>